<evidence type="ECO:0000256" key="2">
    <source>
        <dbReference type="ARBA" id="ARBA00023141"/>
    </source>
</evidence>
<dbReference type="Proteomes" id="UP000187185">
    <property type="component" value="Chromosome"/>
</dbReference>
<evidence type="ECO:0000259" key="3">
    <source>
        <dbReference type="Pfam" id="PF08501"/>
    </source>
</evidence>
<sequence length="294" mass="31358">MFERRRRVGDGVSVRRTALLGGGISYSLSPALHERAAKRANIDVSYVLLDAEVENLTGVDMLQYAADMRLVGANVTQPFKEVAFHSVDDLDPVAEAVGAVNTIVYGPNGTQGFNTDVDGFGAELDDGIGDIAGGRVVQFGAGGAGAAAAFATLERDVEQLWIIDLDLSKAARLAERMSRAFPAMQIRSGDRDQVAEAMKAATGVINASTMGAAAHPGTPLPPEHLREGMWVADVLYAPAETALLRDARVRGATTVNGGRMLVHQAACSFQLFHHVQPDISAMWADFQSLIAERR</sequence>
<dbReference type="GO" id="GO:0019632">
    <property type="term" value="P:shikimate metabolic process"/>
    <property type="evidence" value="ECO:0007669"/>
    <property type="project" value="TreeGrafter"/>
</dbReference>
<gene>
    <name evidence="5" type="ORF">BOH66_06235</name>
</gene>
<name>A0A1P8U6Z9_9MICO</name>
<evidence type="ECO:0008006" key="7">
    <source>
        <dbReference type="Google" id="ProtNLM"/>
    </source>
</evidence>
<feature type="domain" description="SDH C-terminal" evidence="4">
    <location>
        <begin position="259"/>
        <end position="283"/>
    </location>
</feature>
<dbReference type="EMBL" id="CP018762">
    <property type="protein sequence ID" value="APZ33897.1"/>
    <property type="molecule type" value="Genomic_DNA"/>
</dbReference>
<proteinExistence type="predicted"/>
<dbReference type="Pfam" id="PF08501">
    <property type="entry name" value="Shikimate_dh_N"/>
    <property type="match status" value="1"/>
</dbReference>
<comment type="pathway">
    <text evidence="1">Metabolic intermediate biosynthesis; chorismate biosynthesis; chorismate from D-erythrose 4-phosphate and phosphoenolpyruvate: step 4/7.</text>
</comment>
<dbReference type="InterPro" id="IPR046346">
    <property type="entry name" value="Aminoacid_DH-like_N_sf"/>
</dbReference>
<accession>A0A1P8U6Z9</accession>
<feature type="domain" description="Shikimate dehydrogenase substrate binding N-terminal" evidence="3">
    <location>
        <begin position="19"/>
        <end position="103"/>
    </location>
</feature>
<evidence type="ECO:0000313" key="6">
    <source>
        <dbReference type="Proteomes" id="UP000187185"/>
    </source>
</evidence>
<organism evidence="5 6">
    <name type="scientific">Microbacterium aurum</name>
    <dbReference type="NCBI Taxonomy" id="36805"/>
    <lineage>
        <taxon>Bacteria</taxon>
        <taxon>Bacillati</taxon>
        <taxon>Actinomycetota</taxon>
        <taxon>Actinomycetes</taxon>
        <taxon>Micrococcales</taxon>
        <taxon>Microbacteriaceae</taxon>
        <taxon>Microbacterium</taxon>
    </lineage>
</organism>
<dbReference type="RefSeq" id="WP_076690213.1">
    <property type="nucleotide sequence ID" value="NZ_CP018762.1"/>
</dbReference>
<dbReference type="CDD" id="cd01065">
    <property type="entry name" value="NAD_bind_Shikimate_DH"/>
    <property type="match status" value="1"/>
</dbReference>
<dbReference type="AlphaFoldDB" id="A0A1P8U6Z9"/>
<reference evidence="5 6" key="1">
    <citation type="submission" date="2016-12" db="EMBL/GenBank/DDBJ databases">
        <title>Complete genome sequence of Microbacterium aurum KACC 15219.</title>
        <authorList>
            <person name="Jung Y."/>
            <person name="Shin J.-H."/>
            <person name="Lee Y.-J."/>
            <person name="Yi H."/>
            <person name="Bahn Y.-S."/>
            <person name="Kim J.F."/>
            <person name="Lee D.-W."/>
        </authorList>
    </citation>
    <scope>NUCLEOTIDE SEQUENCE [LARGE SCALE GENOMIC DNA]</scope>
    <source>
        <strain evidence="5 6">KACC 15219</strain>
    </source>
</reference>
<keyword evidence="6" id="KW-1185">Reference proteome</keyword>
<dbReference type="SUPFAM" id="SSF53223">
    <property type="entry name" value="Aminoacid dehydrogenase-like, N-terminal domain"/>
    <property type="match status" value="1"/>
</dbReference>
<dbReference type="Gene3D" id="3.40.50.10860">
    <property type="entry name" value="Leucine Dehydrogenase, chain A, domain 1"/>
    <property type="match status" value="1"/>
</dbReference>
<dbReference type="Gene3D" id="3.40.50.720">
    <property type="entry name" value="NAD(P)-binding Rossmann-like Domain"/>
    <property type="match status" value="1"/>
</dbReference>
<dbReference type="GO" id="GO:0009423">
    <property type="term" value="P:chorismate biosynthetic process"/>
    <property type="evidence" value="ECO:0007669"/>
    <property type="project" value="TreeGrafter"/>
</dbReference>
<dbReference type="Pfam" id="PF18317">
    <property type="entry name" value="SDH_C"/>
    <property type="match status" value="1"/>
</dbReference>
<dbReference type="NCBIfam" id="NF009201">
    <property type="entry name" value="PRK12549.1"/>
    <property type="match status" value="1"/>
</dbReference>
<dbReference type="InterPro" id="IPR041121">
    <property type="entry name" value="SDH_C"/>
</dbReference>
<dbReference type="InterPro" id="IPR022893">
    <property type="entry name" value="Shikimate_DH_fam"/>
</dbReference>
<dbReference type="InterPro" id="IPR013708">
    <property type="entry name" value="Shikimate_DH-bd_N"/>
</dbReference>
<dbReference type="GO" id="GO:0005829">
    <property type="term" value="C:cytosol"/>
    <property type="evidence" value="ECO:0007669"/>
    <property type="project" value="TreeGrafter"/>
</dbReference>
<evidence type="ECO:0000256" key="1">
    <source>
        <dbReference type="ARBA" id="ARBA00004871"/>
    </source>
</evidence>
<dbReference type="STRING" id="36805.BOH66_06235"/>
<dbReference type="PANTHER" id="PTHR21089">
    <property type="entry name" value="SHIKIMATE DEHYDROGENASE"/>
    <property type="match status" value="1"/>
</dbReference>
<dbReference type="GO" id="GO:0050661">
    <property type="term" value="F:NADP binding"/>
    <property type="evidence" value="ECO:0007669"/>
    <property type="project" value="TreeGrafter"/>
</dbReference>
<protein>
    <recommendedName>
        <fullName evidence="7">Shikimate dehydrogenase (NADP(+))</fullName>
    </recommendedName>
</protein>
<dbReference type="GO" id="GO:0004764">
    <property type="term" value="F:shikimate 3-dehydrogenase (NADP+) activity"/>
    <property type="evidence" value="ECO:0007669"/>
    <property type="project" value="InterPro"/>
</dbReference>
<dbReference type="PANTHER" id="PTHR21089:SF1">
    <property type="entry name" value="BIFUNCTIONAL 3-DEHYDROQUINATE DEHYDRATASE_SHIKIMATE DEHYDROGENASE, CHLOROPLASTIC"/>
    <property type="match status" value="1"/>
</dbReference>
<evidence type="ECO:0000259" key="4">
    <source>
        <dbReference type="Pfam" id="PF18317"/>
    </source>
</evidence>
<dbReference type="SUPFAM" id="SSF51735">
    <property type="entry name" value="NAD(P)-binding Rossmann-fold domains"/>
    <property type="match status" value="1"/>
</dbReference>
<dbReference type="OrthoDB" id="9776868at2"/>
<keyword evidence="2" id="KW-0028">Amino-acid biosynthesis</keyword>
<dbReference type="InterPro" id="IPR036291">
    <property type="entry name" value="NAD(P)-bd_dom_sf"/>
</dbReference>
<evidence type="ECO:0000313" key="5">
    <source>
        <dbReference type="EMBL" id="APZ33897.1"/>
    </source>
</evidence>
<dbReference type="KEGG" id="maur:BOH66_06235"/>
<dbReference type="GO" id="GO:0009073">
    <property type="term" value="P:aromatic amino acid family biosynthetic process"/>
    <property type="evidence" value="ECO:0007669"/>
    <property type="project" value="UniProtKB-KW"/>
</dbReference>
<keyword evidence="2" id="KW-0057">Aromatic amino acid biosynthesis</keyword>